<dbReference type="EMBL" id="AB023482">
    <property type="protein sequence ID" value="BAA78763.1"/>
    <property type="molecule type" value="Genomic_DNA"/>
</dbReference>
<proteinExistence type="predicted"/>
<evidence type="ECO:0000313" key="4">
    <source>
        <dbReference type="Proteomes" id="UP000000763"/>
    </source>
</evidence>
<dbReference type="AlphaFoldDB" id="Q9XIZ2"/>
<organism evidence="2 4">
    <name type="scientific">Oryza sativa subsp. japonica</name>
    <name type="common">Rice</name>
    <dbReference type="NCBI Taxonomy" id="39947"/>
    <lineage>
        <taxon>Eukaryota</taxon>
        <taxon>Viridiplantae</taxon>
        <taxon>Streptophyta</taxon>
        <taxon>Embryophyta</taxon>
        <taxon>Tracheophyta</taxon>
        <taxon>Spermatophyta</taxon>
        <taxon>Magnoliopsida</taxon>
        <taxon>Liliopsida</taxon>
        <taxon>Poales</taxon>
        <taxon>Poaceae</taxon>
        <taxon>BOP clade</taxon>
        <taxon>Oryzoideae</taxon>
        <taxon>Oryzeae</taxon>
        <taxon>Oryzinae</taxon>
        <taxon>Oryza</taxon>
        <taxon>Oryza sativa</taxon>
    </lineage>
</organism>
<dbReference type="EMBL" id="AP002864">
    <property type="protein sequence ID" value="BAD67972.1"/>
    <property type="molecule type" value="Genomic_DNA"/>
</dbReference>
<reference evidence="4" key="3">
    <citation type="journal article" date="2005" name="Nature">
        <title>The map-based sequence of the rice genome.</title>
        <authorList>
            <consortium name="International rice genome sequencing project (IRGSP)"/>
            <person name="Matsumoto T."/>
            <person name="Wu J."/>
            <person name="Kanamori H."/>
            <person name="Katayose Y."/>
            <person name="Fujisawa M."/>
            <person name="Namiki N."/>
            <person name="Mizuno H."/>
            <person name="Yamamoto K."/>
            <person name="Antonio B.A."/>
            <person name="Baba T."/>
            <person name="Sakata K."/>
            <person name="Nagamura Y."/>
            <person name="Aoki H."/>
            <person name="Arikawa K."/>
            <person name="Arita K."/>
            <person name="Bito T."/>
            <person name="Chiden Y."/>
            <person name="Fujitsuka N."/>
            <person name="Fukunaka R."/>
            <person name="Hamada M."/>
            <person name="Harada C."/>
            <person name="Hayashi A."/>
            <person name="Hijishita S."/>
            <person name="Honda M."/>
            <person name="Hosokawa S."/>
            <person name="Ichikawa Y."/>
            <person name="Idonuma A."/>
            <person name="Iijima M."/>
            <person name="Ikeda M."/>
            <person name="Ikeno M."/>
            <person name="Ito K."/>
            <person name="Ito S."/>
            <person name="Ito T."/>
            <person name="Ito Y."/>
            <person name="Ito Y."/>
            <person name="Iwabuchi A."/>
            <person name="Kamiya K."/>
            <person name="Karasawa W."/>
            <person name="Kurita K."/>
            <person name="Katagiri S."/>
            <person name="Kikuta A."/>
            <person name="Kobayashi H."/>
            <person name="Kobayashi N."/>
            <person name="Machita K."/>
            <person name="Maehara T."/>
            <person name="Masukawa M."/>
            <person name="Mizubayashi T."/>
            <person name="Mukai Y."/>
            <person name="Nagasaki H."/>
            <person name="Nagata Y."/>
            <person name="Naito S."/>
            <person name="Nakashima M."/>
            <person name="Nakama Y."/>
            <person name="Nakamichi Y."/>
            <person name="Nakamura M."/>
            <person name="Meguro A."/>
            <person name="Negishi M."/>
            <person name="Ohta I."/>
            <person name="Ohta T."/>
            <person name="Okamoto M."/>
            <person name="Ono N."/>
            <person name="Saji S."/>
            <person name="Sakaguchi M."/>
            <person name="Sakai K."/>
            <person name="Shibata M."/>
            <person name="Shimokawa T."/>
            <person name="Song J."/>
            <person name="Takazaki Y."/>
            <person name="Terasawa K."/>
            <person name="Tsugane M."/>
            <person name="Tsuji K."/>
            <person name="Ueda S."/>
            <person name="Waki K."/>
            <person name="Yamagata H."/>
            <person name="Yamamoto M."/>
            <person name="Yamamoto S."/>
            <person name="Yamane H."/>
            <person name="Yoshiki S."/>
            <person name="Yoshihara R."/>
            <person name="Yukawa K."/>
            <person name="Zhong H."/>
            <person name="Yano M."/>
            <person name="Yuan Q."/>
            <person name="Ouyang S."/>
            <person name="Liu J."/>
            <person name="Jones K.M."/>
            <person name="Gansberger K."/>
            <person name="Moffat K."/>
            <person name="Hill J."/>
            <person name="Bera J."/>
            <person name="Fadrosh D."/>
            <person name="Jin S."/>
            <person name="Johri S."/>
            <person name="Kim M."/>
            <person name="Overton L."/>
            <person name="Reardon M."/>
            <person name="Tsitrin T."/>
            <person name="Vuong H."/>
            <person name="Weaver B."/>
            <person name="Ciecko A."/>
            <person name="Tallon L."/>
            <person name="Jackson J."/>
            <person name="Pai G."/>
            <person name="Aken S.V."/>
            <person name="Utterback T."/>
            <person name="Reidmuller S."/>
            <person name="Feldblyum T."/>
            <person name="Hsiao J."/>
            <person name="Zismann V."/>
            <person name="Iobst S."/>
            <person name="de Vazeille A.R."/>
            <person name="Buell C.R."/>
            <person name="Ying K."/>
            <person name="Li Y."/>
            <person name="Lu T."/>
            <person name="Huang Y."/>
            <person name="Zhao Q."/>
            <person name="Feng Q."/>
            <person name="Zhang L."/>
            <person name="Zhu J."/>
            <person name="Weng Q."/>
            <person name="Mu J."/>
            <person name="Lu Y."/>
            <person name="Fan D."/>
            <person name="Liu Y."/>
            <person name="Guan J."/>
            <person name="Zhang Y."/>
            <person name="Yu S."/>
            <person name="Liu X."/>
            <person name="Zhang Y."/>
            <person name="Hong G."/>
            <person name="Han B."/>
            <person name="Choisne N."/>
            <person name="Demange N."/>
            <person name="Orjeda G."/>
            <person name="Samain S."/>
            <person name="Cattolico L."/>
            <person name="Pelletier E."/>
            <person name="Couloux A."/>
            <person name="Segurens B."/>
            <person name="Wincker P."/>
            <person name="D'Hont A."/>
            <person name="Scarpelli C."/>
            <person name="Weissenbach J."/>
            <person name="Salanoubat M."/>
            <person name="Quetier F."/>
            <person name="Yu Y."/>
            <person name="Kim H.R."/>
            <person name="Rambo T."/>
            <person name="Currie J."/>
            <person name="Collura K."/>
            <person name="Luo M."/>
            <person name="Yang T."/>
            <person name="Ammiraju J.S.S."/>
            <person name="Engler F."/>
            <person name="Soderlund C."/>
            <person name="Wing R.A."/>
            <person name="Palmer L.E."/>
            <person name="de la Bastide M."/>
            <person name="Spiegel L."/>
            <person name="Nascimento L."/>
            <person name="Zutavern T."/>
            <person name="O'Shaughnessy A."/>
            <person name="Dike S."/>
            <person name="Dedhia N."/>
            <person name="Preston R."/>
            <person name="Balija V."/>
            <person name="McCombie W.R."/>
            <person name="Chow T."/>
            <person name="Chen H."/>
            <person name="Chung M."/>
            <person name="Chen C."/>
            <person name="Shaw J."/>
            <person name="Wu H."/>
            <person name="Hsiao K."/>
            <person name="Chao Y."/>
            <person name="Chu M."/>
            <person name="Cheng C."/>
            <person name="Hour A."/>
            <person name="Lee P."/>
            <person name="Lin S."/>
            <person name="Lin Y."/>
            <person name="Liou J."/>
            <person name="Liu S."/>
            <person name="Hsing Y."/>
            <person name="Raghuvanshi S."/>
            <person name="Mohanty A."/>
            <person name="Bharti A.K."/>
            <person name="Gaur A."/>
            <person name="Gupta V."/>
            <person name="Kumar D."/>
            <person name="Ravi V."/>
            <person name="Vij S."/>
            <person name="Kapur A."/>
            <person name="Khurana P."/>
            <person name="Khurana P."/>
            <person name="Khurana J.P."/>
            <person name="Tyagi A.K."/>
            <person name="Gaikwad K."/>
            <person name="Singh A."/>
            <person name="Dalal V."/>
            <person name="Srivastava S."/>
            <person name="Dixit A."/>
            <person name="Pal A.K."/>
            <person name="Ghazi I.A."/>
            <person name="Yadav M."/>
            <person name="Pandit A."/>
            <person name="Bhargava A."/>
            <person name="Sureshbabu K."/>
            <person name="Batra K."/>
            <person name="Sharma T.R."/>
            <person name="Mohapatra T."/>
            <person name="Singh N.K."/>
            <person name="Messing J."/>
            <person name="Nelson A.B."/>
            <person name="Fuks G."/>
            <person name="Kavchok S."/>
            <person name="Keizer G."/>
            <person name="Linton E."/>
            <person name="Llaca V."/>
            <person name="Song R."/>
            <person name="Tanyolac B."/>
            <person name="Young S."/>
            <person name="Ho-Il K."/>
            <person name="Hahn J.H."/>
            <person name="Sangsakoo G."/>
            <person name="Vanavichit A."/>
            <person name="de Mattos Luiz.A.T."/>
            <person name="Zimmer P.D."/>
            <person name="Malone G."/>
            <person name="Dellagostin O."/>
            <person name="de Oliveira A.C."/>
            <person name="Bevan M."/>
            <person name="Bancroft I."/>
            <person name="Minx P."/>
            <person name="Cordum H."/>
            <person name="Wilson R."/>
            <person name="Cheng Z."/>
            <person name="Jin W."/>
            <person name="Jiang J."/>
            <person name="Leong S.A."/>
            <person name="Iwama H."/>
            <person name="Gojobori T."/>
            <person name="Itoh T."/>
            <person name="Niimura Y."/>
            <person name="Fujii Y."/>
            <person name="Habara T."/>
            <person name="Sakai H."/>
            <person name="Sato Y."/>
            <person name="Wilson G."/>
            <person name="Kumar K."/>
            <person name="McCouch S."/>
            <person name="Juretic N."/>
            <person name="Hoen D."/>
            <person name="Wright S."/>
            <person name="Bruskiewich R."/>
            <person name="Bureau T."/>
            <person name="Miyao A."/>
            <person name="Hirochika H."/>
            <person name="Nishikawa T."/>
            <person name="Kadowaki K."/>
            <person name="Sugiura M."/>
            <person name="Burr B."/>
            <person name="Sasaki T."/>
        </authorList>
    </citation>
    <scope>NUCLEOTIDE SEQUENCE [LARGE SCALE GENOMIC DNA]</scope>
    <source>
        <strain evidence="4">cv. Nipponbare</strain>
    </source>
</reference>
<name>Q9XIZ2_ORYSJ</name>
<dbReference type="Proteomes" id="UP000000763">
    <property type="component" value="Chromosome 6"/>
</dbReference>
<accession>Q9XIZ2</accession>
<reference evidence="4" key="4">
    <citation type="journal article" date="2008" name="Nucleic Acids Res.">
        <title>The rice annotation project database (RAP-DB): 2008 update.</title>
        <authorList>
            <consortium name="The rice annotation project (RAP)"/>
        </authorList>
    </citation>
    <scope>GENOME REANNOTATION</scope>
    <source>
        <strain evidence="4">cv. Nipponbare</strain>
    </source>
</reference>
<protein>
    <submittedName>
        <fullName evidence="2">Uncharacterized protein</fullName>
    </submittedName>
</protein>
<reference evidence="3" key="2">
    <citation type="submission" date="2000-09" db="EMBL/GenBank/DDBJ databases">
        <title>Oryza sativa nipponbare(GA3) genomic DNA, chromosome 6, BAC clone:OSJNBa0033B09.</title>
        <authorList>
            <person name="Sasaki T."/>
            <person name="Matsumoto T."/>
            <person name="Yamamoto K."/>
        </authorList>
    </citation>
    <scope>NUCLEOTIDE SEQUENCE</scope>
</reference>
<feature type="region of interest" description="Disordered" evidence="1">
    <location>
        <begin position="1"/>
        <end position="22"/>
    </location>
</feature>
<sequence length="151" mass="16780">MDRRRRETLRGGRADGGARGRAAARVAAMAERRRLQARRTGRAADGGVAATAERRRLWRRLPALLGEWRRARLGERRWQQRRARLGANVASRRTMPVVPVVRVELKLLPVVRGGDGARRPQWISGRQPPDAAQLSTTPAVPSTGHQLAGHI</sequence>
<evidence type="ECO:0000313" key="3">
    <source>
        <dbReference type="EMBL" id="BAD67972.1"/>
    </source>
</evidence>
<gene>
    <name evidence="3" type="ORF">OSJNBa0033B09.21</name>
    <name evidence="2" type="ORF">P0680A03.42</name>
</gene>
<feature type="region of interest" description="Disordered" evidence="1">
    <location>
        <begin position="117"/>
        <end position="151"/>
    </location>
</feature>
<feature type="compositionally biased region" description="Basic and acidic residues" evidence="1">
    <location>
        <begin position="1"/>
        <end position="18"/>
    </location>
</feature>
<reference evidence="2" key="1">
    <citation type="submission" date="1999-02" db="EMBL/GenBank/DDBJ databases">
        <title>Oryza sativa nipponbare(GA3) genomic DNA, chromosome 6, PAC clone:P0680A03.</title>
        <authorList>
            <person name="Sasaki T."/>
            <person name="Matsumoto T."/>
            <person name="Yamamoto K."/>
        </authorList>
    </citation>
    <scope>NUCLEOTIDE SEQUENCE</scope>
</reference>
<evidence type="ECO:0000256" key="1">
    <source>
        <dbReference type="SAM" id="MobiDB-lite"/>
    </source>
</evidence>
<feature type="compositionally biased region" description="Polar residues" evidence="1">
    <location>
        <begin position="133"/>
        <end position="145"/>
    </location>
</feature>
<evidence type="ECO:0000313" key="2">
    <source>
        <dbReference type="EMBL" id="BAA78763.1"/>
    </source>
</evidence>